<gene>
    <name evidence="9" type="ORF">KI387_032853</name>
</gene>
<evidence type="ECO:0000313" key="10">
    <source>
        <dbReference type="Proteomes" id="UP000824469"/>
    </source>
</evidence>
<comment type="subcellular location">
    <subcellularLocation>
        <location evidence="1">Mitochondrion</location>
    </subcellularLocation>
</comment>
<dbReference type="GO" id="GO:0005739">
    <property type="term" value="C:mitochondrion"/>
    <property type="evidence" value="ECO:0007669"/>
    <property type="project" value="UniProtKB-SubCell"/>
</dbReference>
<reference evidence="9 10" key="1">
    <citation type="journal article" date="2021" name="Nat. Plants">
        <title>The Taxus genome provides insights into paclitaxel biosynthesis.</title>
        <authorList>
            <person name="Xiong X."/>
            <person name="Gou J."/>
            <person name="Liao Q."/>
            <person name="Li Y."/>
            <person name="Zhou Q."/>
            <person name="Bi G."/>
            <person name="Li C."/>
            <person name="Du R."/>
            <person name="Wang X."/>
            <person name="Sun T."/>
            <person name="Guo L."/>
            <person name="Liang H."/>
            <person name="Lu P."/>
            <person name="Wu Y."/>
            <person name="Zhang Z."/>
            <person name="Ro D.K."/>
            <person name="Shang Y."/>
            <person name="Huang S."/>
            <person name="Yan J."/>
        </authorList>
    </citation>
    <scope>NUCLEOTIDE SEQUENCE [LARGE SCALE GENOMIC DNA]</scope>
    <source>
        <strain evidence="9">Ta-2019</strain>
    </source>
</reference>
<organism evidence="9 10">
    <name type="scientific">Taxus chinensis</name>
    <name type="common">Chinese yew</name>
    <name type="synonym">Taxus wallichiana var. chinensis</name>
    <dbReference type="NCBI Taxonomy" id="29808"/>
    <lineage>
        <taxon>Eukaryota</taxon>
        <taxon>Viridiplantae</taxon>
        <taxon>Streptophyta</taxon>
        <taxon>Embryophyta</taxon>
        <taxon>Tracheophyta</taxon>
        <taxon>Spermatophyta</taxon>
        <taxon>Pinopsida</taxon>
        <taxon>Pinidae</taxon>
        <taxon>Conifers II</taxon>
        <taxon>Cupressales</taxon>
        <taxon>Taxaceae</taxon>
        <taxon>Taxus</taxon>
    </lineage>
</organism>
<evidence type="ECO:0000256" key="3">
    <source>
        <dbReference type="ARBA" id="ARBA00022980"/>
    </source>
</evidence>
<accession>A0AA38BWN3</accession>
<comment type="similarity">
    <text evidence="2">Belongs to the universal ribosomal protein uS14 family.</text>
</comment>
<dbReference type="InterPro" id="IPR018271">
    <property type="entry name" value="Ribosomal_uS14_CS"/>
</dbReference>
<evidence type="ECO:0000256" key="5">
    <source>
        <dbReference type="ARBA" id="ARBA00023274"/>
    </source>
</evidence>
<evidence type="ECO:0000256" key="1">
    <source>
        <dbReference type="ARBA" id="ARBA00004173"/>
    </source>
</evidence>
<keyword evidence="10" id="KW-1185">Reference proteome</keyword>
<dbReference type="AlphaFoldDB" id="A0AA38BWN3"/>
<dbReference type="PROSITE" id="PS00527">
    <property type="entry name" value="RIBOSOMAL_S14"/>
    <property type="match status" value="1"/>
</dbReference>
<evidence type="ECO:0000256" key="7">
    <source>
        <dbReference type="ARBA" id="ARBA00040774"/>
    </source>
</evidence>
<dbReference type="GO" id="GO:0003735">
    <property type="term" value="F:structural constituent of ribosome"/>
    <property type="evidence" value="ECO:0007669"/>
    <property type="project" value="InterPro"/>
</dbReference>
<dbReference type="Gene3D" id="1.10.287.1480">
    <property type="match status" value="1"/>
</dbReference>
<evidence type="ECO:0000256" key="2">
    <source>
        <dbReference type="ARBA" id="ARBA00009083"/>
    </source>
</evidence>
<proteinExistence type="inferred from homology"/>
<dbReference type="InterPro" id="IPR001209">
    <property type="entry name" value="Ribosomal_uS14"/>
</dbReference>
<dbReference type="InterPro" id="IPR023036">
    <property type="entry name" value="Ribosomal_uS14_bac/plastid"/>
</dbReference>
<sequence>MLTRSVLYRAGKQYTDLLSGKNLHSALEGHYLQDVFRARQCAKPVKTQDVRNPAGMHIYAGHQPRESVSRSCNVMPDANTKLKEEVGSDFRTAGQQCMTHSTTVFVRGFKRWGGVLQERLNVNMGIEPGANIGRVISKQVGFLFMGSRASFAGGFNVYGKPGAQCRARHTRCYSSMGKIALRDKRNIRDHKRRLLAAKYELKRVLYKAVLRDPNLPRDLREKFRTKLSMLPRNSSFTRVRNRCILTGRPRGVYRKFRISRICFRELASRGELLGVRKASW</sequence>
<protein>
    <recommendedName>
        <fullName evidence="6">Small ribosomal subunit protein uS14c</fullName>
    </recommendedName>
    <alternativeName>
        <fullName evidence="8">Ribosomal protein S14, mitochondrial</fullName>
    </alternativeName>
    <alternativeName>
        <fullName evidence="7">Small ribosomal subunit protein uS14m</fullName>
    </alternativeName>
</protein>
<dbReference type="FunFam" id="1.10.287.1480:FF:000001">
    <property type="entry name" value="30S ribosomal protein S14"/>
    <property type="match status" value="1"/>
</dbReference>
<dbReference type="EMBL" id="JAHRHJ020003813">
    <property type="protein sequence ID" value="KAH9288736.1"/>
    <property type="molecule type" value="Genomic_DNA"/>
</dbReference>
<evidence type="ECO:0000313" key="9">
    <source>
        <dbReference type="EMBL" id="KAH9288736.1"/>
    </source>
</evidence>
<dbReference type="Proteomes" id="UP000824469">
    <property type="component" value="Unassembled WGS sequence"/>
</dbReference>
<dbReference type="PANTHER" id="PTHR19836:SF30">
    <property type="entry name" value="RIBOSOMAL PROTEIN S14"/>
    <property type="match status" value="1"/>
</dbReference>
<dbReference type="Pfam" id="PF00253">
    <property type="entry name" value="Ribosomal_S14"/>
    <property type="match status" value="1"/>
</dbReference>
<keyword evidence="3" id="KW-0689">Ribosomal protein</keyword>
<name>A0AA38BWN3_TAXCH</name>
<keyword evidence="5" id="KW-0687">Ribonucleoprotein</keyword>
<evidence type="ECO:0000256" key="4">
    <source>
        <dbReference type="ARBA" id="ARBA00023128"/>
    </source>
</evidence>
<dbReference type="GO" id="GO:0015935">
    <property type="term" value="C:small ribosomal subunit"/>
    <property type="evidence" value="ECO:0007669"/>
    <property type="project" value="TreeGrafter"/>
</dbReference>
<evidence type="ECO:0000256" key="6">
    <source>
        <dbReference type="ARBA" id="ARBA00035247"/>
    </source>
</evidence>
<dbReference type="PANTHER" id="PTHR19836">
    <property type="entry name" value="30S RIBOSOMAL PROTEIN S14"/>
    <property type="match status" value="1"/>
</dbReference>
<comment type="caution">
    <text evidence="9">The sequence shown here is derived from an EMBL/GenBank/DDBJ whole genome shotgun (WGS) entry which is preliminary data.</text>
</comment>
<evidence type="ECO:0000256" key="8">
    <source>
        <dbReference type="ARBA" id="ARBA00042804"/>
    </source>
</evidence>
<dbReference type="GO" id="GO:0006412">
    <property type="term" value="P:translation"/>
    <property type="evidence" value="ECO:0007669"/>
    <property type="project" value="InterPro"/>
</dbReference>
<keyword evidence="4" id="KW-0496">Mitochondrion</keyword>
<dbReference type="NCBIfam" id="NF006477">
    <property type="entry name" value="PRK08881.1"/>
    <property type="match status" value="1"/>
</dbReference>
<dbReference type="HAMAP" id="MF_00537">
    <property type="entry name" value="Ribosomal_uS14_1"/>
    <property type="match status" value="1"/>
</dbReference>
<dbReference type="SUPFAM" id="SSF57716">
    <property type="entry name" value="Glucocorticoid receptor-like (DNA-binding domain)"/>
    <property type="match status" value="1"/>
</dbReference>